<evidence type="ECO:0000313" key="2">
    <source>
        <dbReference type="EMBL" id="GAA2518011.1"/>
    </source>
</evidence>
<protein>
    <submittedName>
        <fullName evidence="2">Uncharacterized protein</fullName>
    </submittedName>
</protein>
<organism evidence="2 3">
    <name type="scientific">Pilimelia columellifera subsp. columellifera</name>
    <dbReference type="NCBI Taxonomy" id="706583"/>
    <lineage>
        <taxon>Bacteria</taxon>
        <taxon>Bacillati</taxon>
        <taxon>Actinomycetota</taxon>
        <taxon>Actinomycetes</taxon>
        <taxon>Micromonosporales</taxon>
        <taxon>Micromonosporaceae</taxon>
        <taxon>Pilimelia</taxon>
    </lineage>
</organism>
<feature type="region of interest" description="Disordered" evidence="1">
    <location>
        <begin position="141"/>
        <end position="182"/>
    </location>
</feature>
<name>A0ABP6AL13_9ACTN</name>
<proteinExistence type="predicted"/>
<reference evidence="3" key="1">
    <citation type="journal article" date="2019" name="Int. J. Syst. Evol. Microbiol.">
        <title>The Global Catalogue of Microorganisms (GCM) 10K type strain sequencing project: providing services to taxonomists for standard genome sequencing and annotation.</title>
        <authorList>
            <consortium name="The Broad Institute Genomics Platform"/>
            <consortium name="The Broad Institute Genome Sequencing Center for Infectious Disease"/>
            <person name="Wu L."/>
            <person name="Ma J."/>
        </authorList>
    </citation>
    <scope>NUCLEOTIDE SEQUENCE [LARGE SCALE GENOMIC DNA]</scope>
    <source>
        <strain evidence="3">JCM 3367</strain>
    </source>
</reference>
<accession>A0ABP6AL13</accession>
<dbReference type="EMBL" id="BAAARY010000005">
    <property type="protein sequence ID" value="GAA2518011.1"/>
    <property type="molecule type" value="Genomic_DNA"/>
</dbReference>
<evidence type="ECO:0000313" key="3">
    <source>
        <dbReference type="Proteomes" id="UP001499978"/>
    </source>
</evidence>
<gene>
    <name evidence="2" type="ORF">GCM10010201_13610</name>
</gene>
<dbReference type="RefSeq" id="WP_344169985.1">
    <property type="nucleotide sequence ID" value="NZ_BAAARY010000005.1"/>
</dbReference>
<keyword evidence="3" id="KW-1185">Reference proteome</keyword>
<comment type="caution">
    <text evidence="2">The sequence shown here is derived from an EMBL/GenBank/DDBJ whole genome shotgun (WGS) entry which is preliminary data.</text>
</comment>
<evidence type="ECO:0000256" key="1">
    <source>
        <dbReference type="SAM" id="MobiDB-lite"/>
    </source>
</evidence>
<sequence>MNVFSRTFLPAAVESGLARSTVSRHLPILRQCVAGDDAVTLLARCVRPDRRLGGEFLLLLTHRRLVVVRETWPLRRLRLHLNSDLRHLRHVSWTTDPHYSQVELAATAIDGVRERFCIRGTRAKHVWRLDTLFTEAFRPRSATDATQASHGPANQPPNAEQRPDPARSARQPLAPAPVYAGF</sequence>
<dbReference type="Proteomes" id="UP001499978">
    <property type="component" value="Unassembled WGS sequence"/>
</dbReference>